<name>A0A0C3F9G3_PILCF</name>
<sequence length="901" mass="100524">MDVDSSKSPSKKRLSTSPAASSATKRARVALQEDQLTVLNGNMKTFSKRHARQARIGMAVDDISLWQGLFSDALIRITQELAVTSLKCSVIACSDGQRADDIVKSFNEDELEEWKVAVRKGVEEDDWTDLIGHPKLKNTLQPSVSLGVPIEQQDAVIHAWNLEYRGDSYVALLAEVDHLHTQPSEKHHVKVIPVTQSSGTGKSKTVDKIAMERILIPLCLHESLGDNYFAFPPADIVIRDHLIHAPGTGQEIECKEYLRSFLRSLFTSVHLLAERLLPEGGMVTYAHLAKTFYNFFKDGSQRNVFYKGVIEKAVAPNPSTDVWESFRELESGLKQRCSNWLMASSCPILMSIDEAHILHNIRVEDVGSHYTLYSRLKSVFSDGVREHLCVIVLSTATHMPALAPPKKVAPSIRERDDERLLPAPFTELPFDVYIIAEPLSPGGATLQTVGSLEFTAKFGRPWLYASYLSHKSNGTPQAKIIDTMMLNVREKLCGLRWPLRSPAVLDPSSIAILSSRLLLDLSPTASDTQHYEEQLVRSHLRMIYSVHQNRHVMVTGSSPEPLLAEAAAQIMHSSIAINGIDKLYMDLWALLGEFVDRGLAAQGNIGKLIGRALSISAMDNAIHAMKRKCELVFQTPVTVSDYYKALLTDDAWTKLRRSMPANRARLSEDSATKAFEDAFANAFFHFSHYGKANDASPMRDKHAWAHWLRGTAIVCQPNQELSDRVTPIYFSSLGAVAPETMSANLDQDKTGQSINPNNVAVQLAETLEIFEGGKKIPYIAAVHCYALTTNEGITVTDPNPYDLRNTNDNDKEAPRYQIDFRGLASYRNIDDPIKIAIRRMINSSKNALFTQHPRQFAIPLLRRQQPVLAEDPDSMAWYSGVRVPVDMGRPKKKPKKKKGKG</sequence>
<accession>A0A0C3F9G3</accession>
<keyword evidence="3" id="KW-1185">Reference proteome</keyword>
<reference evidence="3" key="2">
    <citation type="submission" date="2015-01" db="EMBL/GenBank/DDBJ databases">
        <title>Evolutionary Origins and Diversification of the Mycorrhizal Mutualists.</title>
        <authorList>
            <consortium name="DOE Joint Genome Institute"/>
            <consortium name="Mycorrhizal Genomics Consortium"/>
            <person name="Kohler A."/>
            <person name="Kuo A."/>
            <person name="Nagy L.G."/>
            <person name="Floudas D."/>
            <person name="Copeland A."/>
            <person name="Barry K.W."/>
            <person name="Cichocki N."/>
            <person name="Veneault-Fourrey C."/>
            <person name="LaButti K."/>
            <person name="Lindquist E.A."/>
            <person name="Lipzen A."/>
            <person name="Lundell T."/>
            <person name="Morin E."/>
            <person name="Murat C."/>
            <person name="Riley R."/>
            <person name="Ohm R."/>
            <person name="Sun H."/>
            <person name="Tunlid A."/>
            <person name="Henrissat B."/>
            <person name="Grigoriev I.V."/>
            <person name="Hibbett D.S."/>
            <person name="Martin F."/>
        </authorList>
    </citation>
    <scope>NUCLEOTIDE SEQUENCE [LARGE SCALE GENOMIC DNA]</scope>
    <source>
        <strain evidence="3">F 1598</strain>
    </source>
</reference>
<proteinExistence type="predicted"/>
<evidence type="ECO:0000256" key="1">
    <source>
        <dbReference type="SAM" id="MobiDB-lite"/>
    </source>
</evidence>
<dbReference type="HOGENOM" id="CLU_009568_2_0_1"/>
<dbReference type="AlphaFoldDB" id="A0A0C3F9G3"/>
<dbReference type="Proteomes" id="UP000054166">
    <property type="component" value="Unassembled WGS sequence"/>
</dbReference>
<dbReference type="EMBL" id="KN833035">
    <property type="protein sequence ID" value="KIM76366.1"/>
    <property type="molecule type" value="Genomic_DNA"/>
</dbReference>
<reference evidence="2 3" key="1">
    <citation type="submission" date="2014-04" db="EMBL/GenBank/DDBJ databases">
        <authorList>
            <consortium name="DOE Joint Genome Institute"/>
            <person name="Kuo A."/>
            <person name="Tarkka M."/>
            <person name="Buscot F."/>
            <person name="Kohler A."/>
            <person name="Nagy L.G."/>
            <person name="Floudas D."/>
            <person name="Copeland A."/>
            <person name="Barry K.W."/>
            <person name="Cichocki N."/>
            <person name="Veneault-Fourrey C."/>
            <person name="LaButti K."/>
            <person name="Lindquist E.A."/>
            <person name="Lipzen A."/>
            <person name="Lundell T."/>
            <person name="Morin E."/>
            <person name="Murat C."/>
            <person name="Sun H."/>
            <person name="Tunlid A."/>
            <person name="Henrissat B."/>
            <person name="Grigoriev I.V."/>
            <person name="Hibbett D.S."/>
            <person name="Martin F."/>
            <person name="Nordberg H.P."/>
            <person name="Cantor M.N."/>
            <person name="Hua S.X."/>
        </authorList>
    </citation>
    <scope>NUCLEOTIDE SEQUENCE [LARGE SCALE GENOMIC DNA]</scope>
    <source>
        <strain evidence="2 3">F 1598</strain>
    </source>
</reference>
<feature type="region of interest" description="Disordered" evidence="1">
    <location>
        <begin position="1"/>
        <end position="26"/>
    </location>
</feature>
<gene>
    <name evidence="2" type="ORF">PILCRDRAFT_12800</name>
</gene>
<dbReference type="STRING" id="765440.A0A0C3F9G3"/>
<organism evidence="2 3">
    <name type="scientific">Piloderma croceum (strain F 1598)</name>
    <dbReference type="NCBI Taxonomy" id="765440"/>
    <lineage>
        <taxon>Eukaryota</taxon>
        <taxon>Fungi</taxon>
        <taxon>Dikarya</taxon>
        <taxon>Basidiomycota</taxon>
        <taxon>Agaricomycotina</taxon>
        <taxon>Agaricomycetes</taxon>
        <taxon>Agaricomycetidae</taxon>
        <taxon>Atheliales</taxon>
        <taxon>Atheliaceae</taxon>
        <taxon>Piloderma</taxon>
    </lineage>
</organism>
<dbReference type="PANTHER" id="PTHR33266:SF1">
    <property type="entry name" value="F-BOX DOMAIN-CONTAINING PROTEIN"/>
    <property type="match status" value="1"/>
</dbReference>
<dbReference type="OrthoDB" id="3270019at2759"/>
<dbReference type="PANTHER" id="PTHR33266">
    <property type="entry name" value="CHROMOSOME 15, WHOLE GENOME SHOTGUN SEQUENCE"/>
    <property type="match status" value="1"/>
</dbReference>
<evidence type="ECO:0000313" key="2">
    <source>
        <dbReference type="EMBL" id="KIM76366.1"/>
    </source>
</evidence>
<feature type="compositionally biased region" description="Polar residues" evidence="1">
    <location>
        <begin position="15"/>
        <end position="24"/>
    </location>
</feature>
<evidence type="ECO:0000313" key="3">
    <source>
        <dbReference type="Proteomes" id="UP000054166"/>
    </source>
</evidence>
<dbReference type="InParanoid" id="A0A0C3F9G3"/>
<protein>
    <submittedName>
        <fullName evidence="2">Uncharacterized protein</fullName>
    </submittedName>
</protein>